<keyword evidence="1" id="KW-0812">Transmembrane</keyword>
<feature type="transmembrane region" description="Helical" evidence="1">
    <location>
        <begin position="209"/>
        <end position="227"/>
    </location>
</feature>
<keyword evidence="1" id="KW-0472">Membrane</keyword>
<feature type="transmembrane region" description="Helical" evidence="1">
    <location>
        <begin position="100"/>
        <end position="120"/>
    </location>
</feature>
<dbReference type="Proteomes" id="UP001054837">
    <property type="component" value="Unassembled WGS sequence"/>
</dbReference>
<sequence>MKLYYSFYVDFEENIFVILIRVIVVQLMFFYQFTFLNIIAVMCGDLYYSFSELIRHFCKDIQRLRGTRFTYGDIHVRIKTHSSLYEMAHKLHNVTSETTCLLLCSYVTNMFVILASYVLLNPGQWTIPMLWEGMPVVSLIPFSIVGITLCASRISTEIQKCEIVFQSLLDHLICEPQLNLKSLESVKVMMNKRFPTMSACSIAEFRPKFIVAIFGSFLTYGLLFLNLEKSN</sequence>
<keyword evidence="1" id="KW-1133">Transmembrane helix</keyword>
<accession>A0AAV4X0P8</accession>
<comment type="caution">
    <text evidence="2">The sequence shown here is derived from an EMBL/GenBank/DDBJ whole genome shotgun (WGS) entry which is preliminary data.</text>
</comment>
<keyword evidence="3" id="KW-1185">Reference proteome</keyword>
<protein>
    <recommendedName>
        <fullName evidence="4">Gustatory receptor</fullName>
    </recommendedName>
</protein>
<organism evidence="2 3">
    <name type="scientific">Caerostris darwini</name>
    <dbReference type="NCBI Taxonomy" id="1538125"/>
    <lineage>
        <taxon>Eukaryota</taxon>
        <taxon>Metazoa</taxon>
        <taxon>Ecdysozoa</taxon>
        <taxon>Arthropoda</taxon>
        <taxon>Chelicerata</taxon>
        <taxon>Arachnida</taxon>
        <taxon>Araneae</taxon>
        <taxon>Araneomorphae</taxon>
        <taxon>Entelegynae</taxon>
        <taxon>Araneoidea</taxon>
        <taxon>Araneidae</taxon>
        <taxon>Caerostris</taxon>
    </lineage>
</organism>
<evidence type="ECO:0000313" key="3">
    <source>
        <dbReference type="Proteomes" id="UP001054837"/>
    </source>
</evidence>
<proteinExistence type="predicted"/>
<feature type="transmembrane region" description="Helical" evidence="1">
    <location>
        <begin position="132"/>
        <end position="151"/>
    </location>
</feature>
<evidence type="ECO:0000256" key="1">
    <source>
        <dbReference type="SAM" id="Phobius"/>
    </source>
</evidence>
<dbReference type="EMBL" id="BPLQ01015526">
    <property type="protein sequence ID" value="GIY88731.1"/>
    <property type="molecule type" value="Genomic_DNA"/>
</dbReference>
<name>A0AAV4X0P8_9ARAC</name>
<reference evidence="2 3" key="1">
    <citation type="submission" date="2021-06" db="EMBL/GenBank/DDBJ databases">
        <title>Caerostris darwini draft genome.</title>
        <authorList>
            <person name="Kono N."/>
            <person name="Arakawa K."/>
        </authorList>
    </citation>
    <scope>NUCLEOTIDE SEQUENCE [LARGE SCALE GENOMIC DNA]</scope>
</reference>
<dbReference type="AlphaFoldDB" id="A0AAV4X0P8"/>
<evidence type="ECO:0008006" key="4">
    <source>
        <dbReference type="Google" id="ProtNLM"/>
    </source>
</evidence>
<gene>
    <name evidence="2" type="primary">AVEN_106467_1</name>
    <name evidence="2" type="ORF">CDAR_438331</name>
</gene>
<feature type="transmembrane region" description="Helical" evidence="1">
    <location>
        <begin position="15"/>
        <end position="48"/>
    </location>
</feature>
<evidence type="ECO:0000313" key="2">
    <source>
        <dbReference type="EMBL" id="GIY88731.1"/>
    </source>
</evidence>